<dbReference type="SUPFAM" id="SSF54593">
    <property type="entry name" value="Glyoxalase/Bleomycin resistance protein/Dihydroxybiphenyl dioxygenase"/>
    <property type="match status" value="1"/>
</dbReference>
<feature type="domain" description="VOC" evidence="1">
    <location>
        <begin position="8"/>
        <end position="128"/>
    </location>
</feature>
<keyword evidence="3" id="KW-1185">Reference proteome</keyword>
<dbReference type="InterPro" id="IPR029068">
    <property type="entry name" value="Glyas_Bleomycin-R_OHBP_Dase"/>
</dbReference>
<dbReference type="Proteomes" id="UP001222770">
    <property type="component" value="Unassembled WGS sequence"/>
</dbReference>
<evidence type="ECO:0000313" key="2">
    <source>
        <dbReference type="EMBL" id="MDF8332173.1"/>
    </source>
</evidence>
<name>A0ABT6CE19_9SPHN</name>
<evidence type="ECO:0000259" key="1">
    <source>
        <dbReference type="PROSITE" id="PS51819"/>
    </source>
</evidence>
<dbReference type="PROSITE" id="PS51819">
    <property type="entry name" value="VOC"/>
    <property type="match status" value="1"/>
</dbReference>
<proteinExistence type="predicted"/>
<dbReference type="Gene3D" id="3.10.180.10">
    <property type="entry name" value="2,3-Dihydroxybiphenyl 1,2-Dioxygenase, domain 1"/>
    <property type="match status" value="1"/>
</dbReference>
<dbReference type="Pfam" id="PF00903">
    <property type="entry name" value="Glyoxalase"/>
    <property type="match status" value="1"/>
</dbReference>
<dbReference type="InterPro" id="IPR037523">
    <property type="entry name" value="VOC_core"/>
</dbReference>
<dbReference type="InterPro" id="IPR004360">
    <property type="entry name" value="Glyas_Fos-R_dOase_dom"/>
</dbReference>
<comment type="caution">
    <text evidence="2">The sequence shown here is derived from an EMBL/GenBank/DDBJ whole genome shotgun (WGS) entry which is preliminary data.</text>
</comment>
<gene>
    <name evidence="2" type="ORF">POM99_03090</name>
</gene>
<sequence>MALLPPSRLEHFGINVVDLDAMERFYVDTFGFTVSDRGTRFNGNRIVFLTKSPSDHHQFVLTEGRRDAAGENPINQISFNVGSLDNLRLCFERLSAEGHDDFMQINHGNAWSIYTHDPEGNPIELFADSDWHTPQPCRGDLDLTKPVQVILQETEDLCSSRAGSSTRNEWIARMQQAIPAGGDA</sequence>
<protein>
    <submittedName>
        <fullName evidence="2">VOC family protein</fullName>
    </submittedName>
</protein>
<evidence type="ECO:0000313" key="3">
    <source>
        <dbReference type="Proteomes" id="UP001222770"/>
    </source>
</evidence>
<accession>A0ABT6CE19</accession>
<organism evidence="2 3">
    <name type="scientific">Novosphingobium cyanobacteriorum</name>
    <dbReference type="NCBI Taxonomy" id="3024215"/>
    <lineage>
        <taxon>Bacteria</taxon>
        <taxon>Pseudomonadati</taxon>
        <taxon>Pseudomonadota</taxon>
        <taxon>Alphaproteobacteria</taxon>
        <taxon>Sphingomonadales</taxon>
        <taxon>Sphingomonadaceae</taxon>
        <taxon>Novosphingobium</taxon>
    </lineage>
</organism>
<dbReference type="EMBL" id="JAROCY010000002">
    <property type="protein sequence ID" value="MDF8332173.1"/>
    <property type="molecule type" value="Genomic_DNA"/>
</dbReference>
<reference evidence="2 3" key="1">
    <citation type="submission" date="2023-03" db="EMBL/GenBank/DDBJ databases">
        <title>Novosphingobium cyanobacteriorum sp. nov., isolated from a eutrophic reservoir during the Microcystis bloom period.</title>
        <authorList>
            <person name="Kang M."/>
            <person name="Le V."/>
            <person name="Ko S.-R."/>
            <person name="Lee S.-A."/>
            <person name="Ahn C.-Y."/>
        </authorList>
    </citation>
    <scope>NUCLEOTIDE SEQUENCE [LARGE SCALE GENOMIC DNA]</scope>
    <source>
        <strain evidence="2 3">HBC54</strain>
    </source>
</reference>
<dbReference type="RefSeq" id="WP_277275332.1">
    <property type="nucleotide sequence ID" value="NZ_JAROCY010000002.1"/>
</dbReference>